<accession>A0ABN9W4M0</accession>
<feature type="region of interest" description="Disordered" evidence="1">
    <location>
        <begin position="115"/>
        <end position="161"/>
    </location>
</feature>
<organism evidence="2 3">
    <name type="scientific">Prorocentrum cordatum</name>
    <dbReference type="NCBI Taxonomy" id="2364126"/>
    <lineage>
        <taxon>Eukaryota</taxon>
        <taxon>Sar</taxon>
        <taxon>Alveolata</taxon>
        <taxon>Dinophyceae</taxon>
        <taxon>Prorocentrales</taxon>
        <taxon>Prorocentraceae</taxon>
        <taxon>Prorocentrum</taxon>
    </lineage>
</organism>
<keyword evidence="3" id="KW-1185">Reference proteome</keyword>
<sequence length="161" mass="17669">MANLAQDGCLPRLSPSIRTDPASETTSTCGRYGRLQSVAASLRQRPRRPRRQHLGPRRHGRGPAAAACQRRRARRGRARVGHAVSGCQLVVAPRRSGDEEEGWPDFLVMSTELTKSPTLPTYDSYDDYPPETPVDLTIAQPPDADGNPYNVPTWGENTPPA</sequence>
<proteinExistence type="predicted"/>
<evidence type="ECO:0000313" key="2">
    <source>
        <dbReference type="EMBL" id="CAK0881023.1"/>
    </source>
</evidence>
<comment type="caution">
    <text evidence="2">The sequence shown here is derived from an EMBL/GenBank/DDBJ whole genome shotgun (WGS) entry which is preliminary data.</text>
</comment>
<evidence type="ECO:0008006" key="4">
    <source>
        <dbReference type="Google" id="ProtNLM"/>
    </source>
</evidence>
<reference evidence="2" key="1">
    <citation type="submission" date="2023-10" db="EMBL/GenBank/DDBJ databases">
        <authorList>
            <person name="Chen Y."/>
            <person name="Shah S."/>
            <person name="Dougan E. K."/>
            <person name="Thang M."/>
            <person name="Chan C."/>
        </authorList>
    </citation>
    <scope>NUCLEOTIDE SEQUENCE [LARGE SCALE GENOMIC DNA]</scope>
</reference>
<evidence type="ECO:0000313" key="3">
    <source>
        <dbReference type="Proteomes" id="UP001189429"/>
    </source>
</evidence>
<dbReference type="EMBL" id="CAUYUJ010018141">
    <property type="protein sequence ID" value="CAK0881023.1"/>
    <property type="molecule type" value="Genomic_DNA"/>
</dbReference>
<feature type="region of interest" description="Disordered" evidence="1">
    <location>
        <begin position="1"/>
        <end position="82"/>
    </location>
</feature>
<gene>
    <name evidence="2" type="ORF">PCOR1329_LOCUS63987</name>
</gene>
<feature type="compositionally biased region" description="Basic residues" evidence="1">
    <location>
        <begin position="44"/>
        <end position="61"/>
    </location>
</feature>
<evidence type="ECO:0000256" key="1">
    <source>
        <dbReference type="SAM" id="MobiDB-lite"/>
    </source>
</evidence>
<dbReference type="Proteomes" id="UP001189429">
    <property type="component" value="Unassembled WGS sequence"/>
</dbReference>
<protein>
    <recommendedName>
        <fullName evidence="4">Ribulose-bisphosphate carboxylase</fullName>
    </recommendedName>
</protein>
<name>A0ABN9W4M0_9DINO</name>
<feature type="compositionally biased region" description="Basic residues" evidence="1">
    <location>
        <begin position="69"/>
        <end position="80"/>
    </location>
</feature>